<evidence type="ECO:0000313" key="2">
    <source>
        <dbReference type="EMBL" id="EST48610.1"/>
    </source>
</evidence>
<feature type="region of interest" description="Disordered" evidence="1">
    <location>
        <begin position="17"/>
        <end position="43"/>
    </location>
</feature>
<sequence>MLQYLQTVMISNEPTQLPQIPATMSGRPRAKDKKSPEDSFPAEMSQRVPFTLPKTVSPTRYSLREPEVNRSIPMSTMSRRSTFVDSAIARGQKLPGPSSYHTVSFAVQRPRVNRTVVTPQTRDLQISMQSTTRTEFSGRQAVEGSFKFLARTVGAADFRSVAERFVPPAIGTAEFPGDVVQGFKNSRSRSAQLTLNSTERFQAPREEPTRRQKGLRWWDY</sequence>
<feature type="region of interest" description="Disordered" evidence="1">
    <location>
        <begin position="201"/>
        <end position="220"/>
    </location>
</feature>
<name>V6LVI7_9EUKA</name>
<gene>
    <name evidence="2" type="ORF">SS50377_11222</name>
</gene>
<dbReference type="AlphaFoldDB" id="V6LVI7"/>
<proteinExistence type="predicted"/>
<dbReference type="EMBL" id="KI545981">
    <property type="protein sequence ID" value="EST48610.1"/>
    <property type="molecule type" value="Genomic_DNA"/>
</dbReference>
<accession>V6LVI7</accession>
<dbReference type="VEuPathDB" id="GiardiaDB:SS50377_23628"/>
<reference evidence="2" key="1">
    <citation type="journal article" date="2014" name="PLoS Genet.">
        <title>The Genome of Spironucleus salmonicida Highlights a Fish Pathogen Adapted to Fluctuating Environments.</title>
        <authorList>
            <person name="Xu F."/>
            <person name="Jerlstrom-Hultqvist J."/>
            <person name="Einarsson E."/>
            <person name="Astvaldsson A."/>
            <person name="Svard S.G."/>
            <person name="Andersson J.O."/>
        </authorList>
    </citation>
    <scope>NUCLEOTIDE SEQUENCE</scope>
</reference>
<protein>
    <submittedName>
        <fullName evidence="2">Uncharacterized protein</fullName>
    </submittedName>
</protein>
<organism evidence="2">
    <name type="scientific">Spironucleus salmonicida</name>
    <dbReference type="NCBI Taxonomy" id="348837"/>
    <lineage>
        <taxon>Eukaryota</taxon>
        <taxon>Metamonada</taxon>
        <taxon>Diplomonadida</taxon>
        <taxon>Hexamitidae</taxon>
        <taxon>Hexamitinae</taxon>
        <taxon>Spironucleus</taxon>
    </lineage>
</organism>
<evidence type="ECO:0000256" key="1">
    <source>
        <dbReference type="SAM" id="MobiDB-lite"/>
    </source>
</evidence>
<feature type="compositionally biased region" description="Basic and acidic residues" evidence="1">
    <location>
        <begin position="202"/>
        <end position="220"/>
    </location>
</feature>